<comment type="caution">
    <text evidence="2">The sequence shown here is derived from an EMBL/GenBank/DDBJ whole genome shotgun (WGS) entry which is preliminary data.</text>
</comment>
<dbReference type="PANTHER" id="PTHR37038">
    <property type="entry name" value="TRANSCRIPTIONAL REGULATOR-RELATED"/>
    <property type="match status" value="1"/>
</dbReference>
<dbReference type="OrthoDB" id="2988083at2"/>
<dbReference type="AlphaFoldDB" id="A0A0R1MB41"/>
<organism evidence="2 3">
    <name type="scientific">Liquorilactobacillus hordei DSM 19519</name>
    <dbReference type="NCBI Taxonomy" id="1423759"/>
    <lineage>
        <taxon>Bacteria</taxon>
        <taxon>Bacillati</taxon>
        <taxon>Bacillota</taxon>
        <taxon>Bacilli</taxon>
        <taxon>Lactobacillales</taxon>
        <taxon>Lactobacillaceae</taxon>
        <taxon>Liquorilactobacillus</taxon>
    </lineage>
</organism>
<dbReference type="STRING" id="1423759.FC92_GL001528"/>
<dbReference type="PROSITE" id="PS50943">
    <property type="entry name" value="HTH_CROC1"/>
    <property type="match status" value="1"/>
</dbReference>
<protein>
    <submittedName>
        <fullName evidence="2">Transcription regulator</fullName>
    </submittedName>
</protein>
<dbReference type="InterPro" id="IPR001387">
    <property type="entry name" value="Cro/C1-type_HTH"/>
</dbReference>
<evidence type="ECO:0000259" key="1">
    <source>
        <dbReference type="PROSITE" id="PS50943"/>
    </source>
</evidence>
<dbReference type="PATRIC" id="fig|1423759.3.peg.1600"/>
<dbReference type="InterPro" id="IPR010057">
    <property type="entry name" value="Transcription_activator_Rgg_C"/>
</dbReference>
<dbReference type="Pfam" id="PF01381">
    <property type="entry name" value="HTH_3"/>
    <property type="match status" value="1"/>
</dbReference>
<evidence type="ECO:0000313" key="3">
    <source>
        <dbReference type="Proteomes" id="UP000051448"/>
    </source>
</evidence>
<evidence type="ECO:0000313" key="2">
    <source>
        <dbReference type="EMBL" id="KRL05238.1"/>
    </source>
</evidence>
<name>A0A0R1MB41_9LACO</name>
<keyword evidence="3" id="KW-1185">Reference proteome</keyword>
<reference evidence="2 3" key="1">
    <citation type="journal article" date="2015" name="Genome Announc.">
        <title>Expanding the biotechnology potential of lactobacilli through comparative genomics of 213 strains and associated genera.</title>
        <authorList>
            <person name="Sun Z."/>
            <person name="Harris H.M."/>
            <person name="McCann A."/>
            <person name="Guo C."/>
            <person name="Argimon S."/>
            <person name="Zhang W."/>
            <person name="Yang X."/>
            <person name="Jeffery I.B."/>
            <person name="Cooney J.C."/>
            <person name="Kagawa T.F."/>
            <person name="Liu W."/>
            <person name="Song Y."/>
            <person name="Salvetti E."/>
            <person name="Wrobel A."/>
            <person name="Rasinkangas P."/>
            <person name="Parkhill J."/>
            <person name="Rea M.C."/>
            <person name="O'Sullivan O."/>
            <person name="Ritari J."/>
            <person name="Douillard F.P."/>
            <person name="Paul Ross R."/>
            <person name="Yang R."/>
            <person name="Briner A.E."/>
            <person name="Felis G.E."/>
            <person name="de Vos W.M."/>
            <person name="Barrangou R."/>
            <person name="Klaenhammer T.R."/>
            <person name="Caufield P.W."/>
            <person name="Cui Y."/>
            <person name="Zhang H."/>
            <person name="O'Toole P.W."/>
        </authorList>
    </citation>
    <scope>NUCLEOTIDE SEQUENCE [LARGE SCALE GENOMIC DNA]</scope>
    <source>
        <strain evidence="2 3">DSM 19519</strain>
    </source>
</reference>
<dbReference type="NCBIfam" id="TIGR01716">
    <property type="entry name" value="RGG_Cterm"/>
    <property type="match status" value="1"/>
</dbReference>
<accession>A0A0R1MB41</accession>
<gene>
    <name evidence="2" type="ORF">FC92_GL001528</name>
</gene>
<dbReference type="GeneID" id="98310966"/>
<sequence>MNNIGPLIKKIRTDKNLTQKNVSAGIMSRSHLSELENGKYFPSYEKMLGLLQNLDISLMEFQTELGNNYSLKDRTYIETTNKLSTEQKIDELADYLKKIFTSEVAQKSIRLQIKRLNMLGLVELTRNNQITVENYQPIFNYLLSCKNWHEFEIRTLANSIFLANFEVAKVLAKQFEKKSKKLNFKNYIDKVILFFNNLAELALRKGEYLLALTYAKNAQKMAHDNNKIYYLLIANVLANLSNLTLDATDNTYLQEIDKNIAIFRTLSYPEVADSLQNLVELVLSHKYVN</sequence>
<dbReference type="Gene3D" id="1.25.40.10">
    <property type="entry name" value="Tetratricopeptide repeat domain"/>
    <property type="match status" value="1"/>
</dbReference>
<proteinExistence type="predicted"/>
<dbReference type="SMART" id="SM00530">
    <property type="entry name" value="HTH_XRE"/>
    <property type="match status" value="1"/>
</dbReference>
<dbReference type="RefSeq" id="WP_057870204.1">
    <property type="nucleotide sequence ID" value="NZ_AZDX01000045.1"/>
</dbReference>
<feature type="domain" description="HTH cro/C1-type" evidence="1">
    <location>
        <begin position="8"/>
        <end position="61"/>
    </location>
</feature>
<dbReference type="SUPFAM" id="SSF47413">
    <property type="entry name" value="lambda repressor-like DNA-binding domains"/>
    <property type="match status" value="1"/>
</dbReference>
<dbReference type="EMBL" id="AZDX01000045">
    <property type="protein sequence ID" value="KRL05238.1"/>
    <property type="molecule type" value="Genomic_DNA"/>
</dbReference>
<dbReference type="InterPro" id="IPR011990">
    <property type="entry name" value="TPR-like_helical_dom_sf"/>
</dbReference>
<dbReference type="CDD" id="cd00093">
    <property type="entry name" value="HTH_XRE"/>
    <property type="match status" value="1"/>
</dbReference>
<dbReference type="GO" id="GO:0003677">
    <property type="term" value="F:DNA binding"/>
    <property type="evidence" value="ECO:0007669"/>
    <property type="project" value="InterPro"/>
</dbReference>
<dbReference type="InterPro" id="IPR053163">
    <property type="entry name" value="HTH-type_regulator_Rgg"/>
</dbReference>
<dbReference type="Pfam" id="PF21259">
    <property type="entry name" value="Rgg_C"/>
    <property type="match status" value="1"/>
</dbReference>
<dbReference type="InterPro" id="IPR010982">
    <property type="entry name" value="Lambda_DNA-bd_dom_sf"/>
</dbReference>
<dbReference type="Proteomes" id="UP000051448">
    <property type="component" value="Unassembled WGS sequence"/>
</dbReference>